<comment type="similarity">
    <text evidence="2">Belongs to the GPLD1 family.</text>
</comment>
<evidence type="ECO:0000256" key="12">
    <source>
        <dbReference type="PROSITE-ProRule" id="PRU00803"/>
    </source>
</evidence>
<comment type="caution">
    <text evidence="15">The sequence shown here is derived from an EMBL/GenBank/DDBJ whole genome shotgun (WGS) entry which is preliminary data.</text>
</comment>
<keyword evidence="5" id="KW-0964">Secreted</keyword>
<accession>A0A8B6CIB3</accession>
<evidence type="ECO:0000256" key="2">
    <source>
        <dbReference type="ARBA" id="ARBA00008652"/>
    </source>
</evidence>
<evidence type="ECO:0000313" key="15">
    <source>
        <dbReference type="EMBL" id="VDI05752.1"/>
    </source>
</evidence>
<dbReference type="SMART" id="SM00191">
    <property type="entry name" value="Int_alpha"/>
    <property type="match status" value="4"/>
</dbReference>
<feature type="repeat" description="FG-GAP" evidence="12">
    <location>
        <begin position="343"/>
        <end position="403"/>
    </location>
</feature>
<organism evidence="15 16">
    <name type="scientific">Mytilus galloprovincialis</name>
    <name type="common">Mediterranean mussel</name>
    <dbReference type="NCBI Taxonomy" id="29158"/>
    <lineage>
        <taxon>Eukaryota</taxon>
        <taxon>Metazoa</taxon>
        <taxon>Spiralia</taxon>
        <taxon>Lophotrochozoa</taxon>
        <taxon>Mollusca</taxon>
        <taxon>Bivalvia</taxon>
        <taxon>Autobranchia</taxon>
        <taxon>Pteriomorphia</taxon>
        <taxon>Mytilida</taxon>
        <taxon>Mytiloidea</taxon>
        <taxon>Mytilidae</taxon>
        <taxon>Mytilinae</taxon>
        <taxon>Mytilus</taxon>
    </lineage>
</organism>
<protein>
    <recommendedName>
        <fullName evidence="4">Phosphatidylinositol-glycan-specific phospholipase D</fullName>
        <ecNumber evidence="3">3.1.4.50</ecNumber>
    </recommendedName>
    <alternativeName>
        <fullName evidence="10">Glycosyl-phosphatidylinositol-specific phospholipase D</fullName>
    </alternativeName>
</protein>
<feature type="compositionally biased region" description="Basic and acidic residues" evidence="13">
    <location>
        <begin position="332"/>
        <end position="342"/>
    </location>
</feature>
<evidence type="ECO:0000256" key="3">
    <source>
        <dbReference type="ARBA" id="ARBA00012284"/>
    </source>
</evidence>
<keyword evidence="16" id="KW-1185">Reference proteome</keyword>
<feature type="region of interest" description="Disordered" evidence="13">
    <location>
        <begin position="322"/>
        <end position="343"/>
    </location>
</feature>
<evidence type="ECO:0000256" key="8">
    <source>
        <dbReference type="ARBA" id="ARBA00022801"/>
    </source>
</evidence>
<dbReference type="GO" id="GO:0031012">
    <property type="term" value="C:extracellular matrix"/>
    <property type="evidence" value="ECO:0007669"/>
    <property type="project" value="TreeGrafter"/>
</dbReference>
<dbReference type="InterPro" id="IPR013519">
    <property type="entry name" value="Int_alpha_beta-p"/>
</dbReference>
<evidence type="ECO:0000256" key="13">
    <source>
        <dbReference type="SAM" id="MobiDB-lite"/>
    </source>
</evidence>
<evidence type="ECO:0000256" key="1">
    <source>
        <dbReference type="ARBA" id="ARBA00004613"/>
    </source>
</evidence>
<comment type="catalytic activity">
    <reaction evidence="11">
        <text>a 6-(alpha-D-glucosaminyl)-1-(1,2-diacyl-sn-glycero-3-phospho)-1D-myo-inositol + H2O = 6-(alpha-D-glucosaminyl)-1D-myo-inositol + a 1,2-diacyl-sn-glycero-3-phosphate + H(+)</text>
        <dbReference type="Rhea" id="RHEA:10832"/>
        <dbReference type="ChEBI" id="CHEBI:15377"/>
        <dbReference type="ChEBI" id="CHEBI:15378"/>
        <dbReference type="ChEBI" id="CHEBI:57997"/>
        <dbReference type="ChEBI" id="CHEBI:58608"/>
        <dbReference type="ChEBI" id="CHEBI:58700"/>
        <dbReference type="EC" id="3.1.4.50"/>
    </reaction>
</comment>
<evidence type="ECO:0000256" key="4">
    <source>
        <dbReference type="ARBA" id="ARBA00015988"/>
    </source>
</evidence>
<comment type="subcellular location">
    <subcellularLocation>
        <location evidence="1">Secreted</location>
    </subcellularLocation>
</comment>
<dbReference type="AlphaFoldDB" id="A0A8B6CIB3"/>
<dbReference type="EMBL" id="UYJE01001857">
    <property type="protein sequence ID" value="VDI05752.1"/>
    <property type="molecule type" value="Genomic_DNA"/>
</dbReference>
<dbReference type="InterPro" id="IPR029002">
    <property type="entry name" value="PLPC/GPLD1"/>
</dbReference>
<dbReference type="Pfam" id="PF00882">
    <property type="entry name" value="Zn_dep_PLPC"/>
    <property type="match status" value="1"/>
</dbReference>
<sequence>MFISIPGHRARFHFLGNGKTVDYQKLMNNHNDAFLAGSAFPDAFYSNLCKEGNYSQVSEDTHWTPFITASVNYIRNKYPQPWNEATEKLVVFLLGIMSHQVSDVVWHSLGIEQGFIPTLAAVDFHGNYSLAHEAADLGGDVISVWDMEVFEDLDPTEDWYVPTEDLFNIYQQYYSTVKIDKDTIDSCSTLLVLASIAEIYGLPELYQVVAETSPFLENNMEDYFLGGLNDMVGWSNRNWQNGVTLLEKGTSACDLNHNPLFVHCNTSTSAELETNRNGRNKNGYFIQPDMHGLTIDDMEVQKQHRGITIKASDRLKKDIRSKLNHRQSAIQESRKNKDHNDPRTGIYAVNSSYAKLGWSLETGDVDGDGFDDLLIGAPGYSVQGSVQEGRVYIIYGNDSDSGGFDYYGINLDVNSRFNPIHDHITTIHGYHNKQSRFGSGLAVLDINLDGILDIAVGSPAYWIDSPLEYKGLISIYLGTKTRKYEEVDIVITCQSQYCNLGYNLESGDIDGDGHDDLIMGLPFYTDEYNQSGLVAAMMSSKDVPVHKTIAFENLKWRQIPDKEQPYAWFGFNVVTKKQTLKISSPNVRKCIDPVCKFDIHDVQEIGRADIYNYGNMSTIKNLTILGTKSHESAGYSLDFGYLYDKVTMILAVAFPGMTVEGSYLTLPVNITRAGMVILYNMTGSTPVEVARFEGNSRYGGFGTLVMIEDVNGDGTDDLLIGEPARNSNKAEIINDVDGLVYVYYGGKNFPKGDATRVHCGLTKPCPQKAANFLTKQFDYIGVNNGYKSRILKTKTEQILFTSDIRYPFSEDVVYAGERCGGVHHYYVNRQ</sequence>
<feature type="repeat" description="FG-GAP" evidence="12">
    <location>
        <begin position="486"/>
        <end position="546"/>
    </location>
</feature>
<proteinExistence type="inferred from homology"/>
<dbReference type="Proteomes" id="UP000596742">
    <property type="component" value="Unassembled WGS sequence"/>
</dbReference>
<evidence type="ECO:0000256" key="7">
    <source>
        <dbReference type="ARBA" id="ARBA00022737"/>
    </source>
</evidence>
<evidence type="ECO:0000313" key="16">
    <source>
        <dbReference type="Proteomes" id="UP000596742"/>
    </source>
</evidence>
<dbReference type="Pfam" id="PF01839">
    <property type="entry name" value="FG-GAP"/>
    <property type="match status" value="4"/>
</dbReference>
<dbReference type="EC" id="3.1.4.50" evidence="3"/>
<evidence type="ECO:0000256" key="9">
    <source>
        <dbReference type="ARBA" id="ARBA00023180"/>
    </source>
</evidence>
<dbReference type="InterPro" id="IPR013517">
    <property type="entry name" value="FG-GAP"/>
</dbReference>
<keyword evidence="7" id="KW-0677">Repeat</keyword>
<reference evidence="15" key="1">
    <citation type="submission" date="2018-11" db="EMBL/GenBank/DDBJ databases">
        <authorList>
            <person name="Alioto T."/>
            <person name="Alioto T."/>
        </authorList>
    </citation>
    <scope>NUCLEOTIDE SEQUENCE</scope>
</reference>
<dbReference type="InterPro" id="IPR028994">
    <property type="entry name" value="Integrin_alpha_N"/>
</dbReference>
<name>A0A8B6CIB3_MYTGA</name>
<dbReference type="PROSITE" id="PS51470">
    <property type="entry name" value="FG_GAP"/>
    <property type="match status" value="2"/>
</dbReference>
<dbReference type="GO" id="GO:0004621">
    <property type="term" value="F:glycosylphosphatidylinositol phospholipase D activity"/>
    <property type="evidence" value="ECO:0007669"/>
    <property type="project" value="UniProtKB-EC"/>
</dbReference>
<dbReference type="SUPFAM" id="SSF69318">
    <property type="entry name" value="Integrin alpha N-terminal domain"/>
    <property type="match status" value="2"/>
</dbReference>
<dbReference type="PRINTS" id="PR00718">
    <property type="entry name" value="PHPHLIPASED"/>
</dbReference>
<dbReference type="PANTHER" id="PTHR23221">
    <property type="entry name" value="GLYCOSYLPHOSPHATIDYLINOSITOL PHOSPHOLIPASE D"/>
    <property type="match status" value="1"/>
</dbReference>
<dbReference type="GO" id="GO:0005615">
    <property type="term" value="C:extracellular space"/>
    <property type="evidence" value="ECO:0007669"/>
    <property type="project" value="TreeGrafter"/>
</dbReference>
<feature type="domain" description="Phospholipase C/D" evidence="14">
    <location>
        <begin position="27"/>
        <end position="188"/>
    </location>
</feature>
<gene>
    <name evidence="15" type="ORF">MGAL_10B075622</name>
</gene>
<evidence type="ECO:0000256" key="5">
    <source>
        <dbReference type="ARBA" id="ARBA00022525"/>
    </source>
</evidence>
<evidence type="ECO:0000256" key="6">
    <source>
        <dbReference type="ARBA" id="ARBA00022729"/>
    </source>
</evidence>
<evidence type="ECO:0000259" key="14">
    <source>
        <dbReference type="Pfam" id="PF00882"/>
    </source>
</evidence>
<evidence type="ECO:0000256" key="11">
    <source>
        <dbReference type="ARBA" id="ARBA00093237"/>
    </source>
</evidence>
<keyword evidence="6" id="KW-0732">Signal</keyword>
<keyword evidence="9" id="KW-0325">Glycoprotein</keyword>
<dbReference type="Gene3D" id="2.130.10.130">
    <property type="entry name" value="Integrin alpha, N-terminal"/>
    <property type="match status" value="3"/>
</dbReference>
<dbReference type="PANTHER" id="PTHR23221:SF7">
    <property type="entry name" value="PHOSPHATIDYLINOSITOL-GLYCAN-SPECIFIC PHOSPHOLIPASE D"/>
    <property type="match status" value="1"/>
</dbReference>
<dbReference type="InterPro" id="IPR001028">
    <property type="entry name" value="Gprt_PLipase_D"/>
</dbReference>
<evidence type="ECO:0000256" key="10">
    <source>
        <dbReference type="ARBA" id="ARBA00029753"/>
    </source>
</evidence>
<keyword evidence="8 15" id="KW-0378">Hydrolase</keyword>